<keyword evidence="6" id="KW-0406">Ion transport</keyword>
<keyword evidence="7 9" id="KW-0472">Membrane</keyword>
<evidence type="ECO:0000313" key="10">
    <source>
        <dbReference type="EMBL" id="CAK3919697.1"/>
    </source>
</evidence>
<evidence type="ECO:0000256" key="5">
    <source>
        <dbReference type="ARBA" id="ARBA00022989"/>
    </source>
</evidence>
<evidence type="ECO:0000256" key="4">
    <source>
        <dbReference type="ARBA" id="ARBA00022692"/>
    </source>
</evidence>
<dbReference type="InterPro" id="IPR044669">
    <property type="entry name" value="YneE/VCCN1/2-like"/>
</dbReference>
<dbReference type="Proteomes" id="UP001296104">
    <property type="component" value="Unassembled WGS sequence"/>
</dbReference>
<feature type="compositionally biased region" description="Polar residues" evidence="8">
    <location>
        <begin position="27"/>
        <end position="36"/>
    </location>
</feature>
<feature type="transmembrane region" description="Helical" evidence="9">
    <location>
        <begin position="115"/>
        <end position="135"/>
    </location>
</feature>
<dbReference type="GO" id="GO:0005886">
    <property type="term" value="C:plasma membrane"/>
    <property type="evidence" value="ECO:0007669"/>
    <property type="project" value="UniProtKB-SubCell"/>
</dbReference>
<evidence type="ECO:0000256" key="9">
    <source>
        <dbReference type="SAM" id="Phobius"/>
    </source>
</evidence>
<feature type="region of interest" description="Disordered" evidence="8">
    <location>
        <begin position="456"/>
        <end position="475"/>
    </location>
</feature>
<comment type="caution">
    <text evidence="10">The sequence shown here is derived from an EMBL/GenBank/DDBJ whole genome shotgun (WGS) entry which is preliminary data.</text>
</comment>
<dbReference type="Pfam" id="PF25539">
    <property type="entry name" value="Bestrophin_2"/>
    <property type="match status" value="1"/>
</dbReference>
<accession>A0AAI8YVI5</accession>
<protein>
    <submittedName>
        <fullName evidence="10">Related to UPF0187 domain membrane</fullName>
    </submittedName>
</protein>
<evidence type="ECO:0000256" key="3">
    <source>
        <dbReference type="ARBA" id="ARBA00022475"/>
    </source>
</evidence>
<feature type="transmembrane region" description="Helical" evidence="9">
    <location>
        <begin position="87"/>
        <end position="108"/>
    </location>
</feature>
<evidence type="ECO:0000256" key="2">
    <source>
        <dbReference type="ARBA" id="ARBA00022448"/>
    </source>
</evidence>
<organism evidence="10 11">
    <name type="scientific">Lecanosticta acicola</name>
    <dbReference type="NCBI Taxonomy" id="111012"/>
    <lineage>
        <taxon>Eukaryota</taxon>
        <taxon>Fungi</taxon>
        <taxon>Dikarya</taxon>
        <taxon>Ascomycota</taxon>
        <taxon>Pezizomycotina</taxon>
        <taxon>Dothideomycetes</taxon>
        <taxon>Dothideomycetidae</taxon>
        <taxon>Mycosphaerellales</taxon>
        <taxon>Mycosphaerellaceae</taxon>
        <taxon>Lecanosticta</taxon>
    </lineage>
</organism>
<keyword evidence="4 9" id="KW-0812">Transmembrane</keyword>
<feature type="region of interest" description="Disordered" evidence="8">
    <location>
        <begin position="1"/>
        <end position="49"/>
    </location>
</feature>
<keyword evidence="5 9" id="KW-1133">Transmembrane helix</keyword>
<gene>
    <name evidence="10" type="ORF">LECACI_7A002755</name>
</gene>
<keyword evidence="3" id="KW-1003">Cell membrane</keyword>
<evidence type="ECO:0000256" key="1">
    <source>
        <dbReference type="ARBA" id="ARBA00004651"/>
    </source>
</evidence>
<comment type="subcellular location">
    <subcellularLocation>
        <location evidence="1">Cell membrane</location>
        <topology evidence="1">Multi-pass membrane protein</topology>
    </subcellularLocation>
</comment>
<evidence type="ECO:0000256" key="7">
    <source>
        <dbReference type="ARBA" id="ARBA00023136"/>
    </source>
</evidence>
<name>A0AAI8YVI5_9PEZI</name>
<dbReference type="PANTHER" id="PTHR33281:SF19">
    <property type="entry name" value="VOLTAGE-DEPENDENT ANION CHANNEL-FORMING PROTEIN YNEE"/>
    <property type="match status" value="1"/>
</dbReference>
<dbReference type="GO" id="GO:0005254">
    <property type="term" value="F:chloride channel activity"/>
    <property type="evidence" value="ECO:0007669"/>
    <property type="project" value="InterPro"/>
</dbReference>
<evidence type="ECO:0000256" key="6">
    <source>
        <dbReference type="ARBA" id="ARBA00023065"/>
    </source>
</evidence>
<dbReference type="PANTHER" id="PTHR33281">
    <property type="entry name" value="UPF0187 PROTEIN YNEE"/>
    <property type="match status" value="1"/>
</dbReference>
<sequence>MAEPNVIDMANRETPTPATTTTDARVDSSQPGSTPMPSKDGSEEFVPQPMFHHPTHQGVDIEDYFRGPRDINRHSKWPFFLRLHGSILPKMIVPLAFVAGWATLITCISKFVQRLAINSVLLTVLGFVVGLSLSFRSTTAYERFSEGRRYWAMLTMSSRCLSRLIWVHVIERHGESDEIGKQDLLAKLASLQLINAFAVALKHRLRFEPSTEYPDLAPLVHNIHTFAGDANQAELRERKMSFFKKTGQFLGLSMAESNPRKLFKRTKENLGNTPLEILTYLGAYVENVFQNKTLTLPVHQTQAMTYLNQLTDVLTGCERVVNTPLPVAYSISTAQITWAYVMALPFQLVGSLGWVAIPGTIVAGYIILGLAQIGRELENPFGQDVNDLPLDSFCHELANDIDALTSRPAPLNHEQWMRDNGSKVLWPLSQMEFRAWEQRSVQEIRAALKAKATSRDVKENRAMTAAESEQLTSHV</sequence>
<evidence type="ECO:0000256" key="8">
    <source>
        <dbReference type="SAM" id="MobiDB-lite"/>
    </source>
</evidence>
<evidence type="ECO:0000313" key="11">
    <source>
        <dbReference type="Proteomes" id="UP001296104"/>
    </source>
</evidence>
<dbReference type="EMBL" id="CAVMBE010000012">
    <property type="protein sequence ID" value="CAK3919697.1"/>
    <property type="molecule type" value="Genomic_DNA"/>
</dbReference>
<proteinExistence type="predicted"/>
<keyword evidence="2" id="KW-0813">Transport</keyword>
<reference evidence="10" key="1">
    <citation type="submission" date="2023-11" db="EMBL/GenBank/DDBJ databases">
        <authorList>
            <person name="Alioto T."/>
            <person name="Alioto T."/>
            <person name="Gomez Garrido J."/>
        </authorList>
    </citation>
    <scope>NUCLEOTIDE SEQUENCE</scope>
</reference>
<dbReference type="AlphaFoldDB" id="A0AAI8YVI5"/>
<keyword evidence="11" id="KW-1185">Reference proteome</keyword>